<reference evidence="2" key="2">
    <citation type="submission" date="2020-01" db="EMBL/GenBank/DDBJ databases">
        <title>Population-level Yeast Reference Genomes.</title>
        <authorList>
            <person name="Yue J.-X."/>
        </authorList>
    </citation>
    <scope>NUCLEOTIDE SEQUENCE</scope>
    <source>
        <strain evidence="2">CBS432</strain>
    </source>
</reference>
<feature type="chain" id="PRO_5034527601" evidence="1">
    <location>
        <begin position="23"/>
        <end position="61"/>
    </location>
</feature>
<organism evidence="2">
    <name type="scientific">Saccharomyces paradoxus</name>
    <name type="common">Yeast</name>
    <name type="synonym">Saccharomyces douglasii</name>
    <dbReference type="NCBI Taxonomy" id="27291"/>
    <lineage>
        <taxon>Eukaryota</taxon>
        <taxon>Fungi</taxon>
        <taxon>Dikarya</taxon>
        <taxon>Ascomycota</taxon>
        <taxon>Saccharomycotina</taxon>
        <taxon>Saccharomycetes</taxon>
        <taxon>Saccharomycetales</taxon>
        <taxon>Saccharomycetaceae</taxon>
        <taxon>Saccharomyces</taxon>
    </lineage>
</organism>
<dbReference type="RefSeq" id="XP_033769104.1">
    <property type="nucleotide sequence ID" value="XM_033913213.1"/>
</dbReference>
<dbReference type="VEuPathDB" id="FungiDB:SPAR_O01000"/>
<accession>A0A8B8UZA8</accession>
<keyword evidence="1" id="KW-0732">Signal</keyword>
<name>A0A8B8UZA8_SACPA</name>
<reference evidence="2" key="3">
    <citation type="submission" date="2025-07" db="EMBL/GenBank/DDBJ databases">
        <authorList>
            <consortium name="NCBI Genome Project"/>
        </authorList>
    </citation>
    <scope>NUCLEOTIDE SEQUENCE</scope>
    <source>
        <strain evidence="2">CBS432</strain>
    </source>
</reference>
<proteinExistence type="predicted"/>
<feature type="signal peptide" evidence="1">
    <location>
        <begin position="1"/>
        <end position="22"/>
    </location>
</feature>
<reference evidence="2" key="4">
    <citation type="submission" date="2025-08" db="UniProtKB">
        <authorList>
            <consortium name="RefSeq"/>
        </authorList>
    </citation>
    <scope>IDENTIFICATION</scope>
    <source>
        <strain evidence="2">CBS432</strain>
    </source>
</reference>
<dbReference type="AlphaFoldDB" id="A0A8B8UZA8"/>
<evidence type="ECO:0000313" key="2">
    <source>
        <dbReference type="RefSeq" id="XP_033769104.1"/>
    </source>
</evidence>
<evidence type="ECO:0000256" key="1">
    <source>
        <dbReference type="SAM" id="SignalP"/>
    </source>
</evidence>
<sequence length="61" mass="5907">MKVSQVLISAVSVFGLATSVNAQNASNTTSNAAPALHAQNGQLLNAGVVGAAVGGALAFLI</sequence>
<gene>
    <name evidence="2" type="primary">DDR2</name>
    <name evidence="2" type="ORF">SPAR_O01000</name>
</gene>
<dbReference type="GeneID" id="54633529"/>
<dbReference type="KEGG" id="spao:SPAR_O01000"/>
<protein>
    <submittedName>
        <fullName evidence="2">Ddr2p</fullName>
    </submittedName>
</protein>
<reference evidence="2" key="1">
    <citation type="journal article" date="2017" name="Nat. Genet.">
        <title>Contrasting evolutionary genome dynamics between domesticated and wild yeasts.</title>
        <authorList>
            <person name="Yue J.X."/>
            <person name="Li J."/>
            <person name="Aigrain L."/>
            <person name="Hallin J."/>
            <person name="Persson K."/>
            <person name="Oliver K."/>
            <person name="Bergstrom A."/>
            <person name="Coupland P."/>
            <person name="Warringer J."/>
            <person name="Lagomarsino M.C."/>
            <person name="Fischer G."/>
            <person name="Durbin R."/>
            <person name="Liti G."/>
        </authorList>
    </citation>
    <scope>NUCLEOTIDE SEQUENCE</scope>
    <source>
        <strain evidence="2">CBS432</strain>
    </source>
</reference>